<feature type="region of interest" description="Disordered" evidence="1">
    <location>
        <begin position="236"/>
        <end position="389"/>
    </location>
</feature>
<dbReference type="Proteomes" id="UP000012065">
    <property type="component" value="Unassembled WGS sequence"/>
</dbReference>
<name>M5CE12_THACB</name>
<feature type="compositionally biased region" description="Basic and acidic residues" evidence="1">
    <location>
        <begin position="499"/>
        <end position="514"/>
    </location>
</feature>
<feature type="compositionally biased region" description="Polar residues" evidence="1">
    <location>
        <begin position="318"/>
        <end position="338"/>
    </location>
</feature>
<feature type="compositionally biased region" description="Pro residues" evidence="1">
    <location>
        <begin position="265"/>
        <end position="282"/>
    </location>
</feature>
<evidence type="ECO:0000313" key="2">
    <source>
        <dbReference type="EMBL" id="CCO37410.1"/>
    </source>
</evidence>
<dbReference type="HOGENOM" id="CLU_597426_0_0_1"/>
<sequence length="523" mass="56574">MDSTSQTSGASGSGAGGNNKNWRRQREKAMKMTYTKSRKRRNQRSKQHSNKGVSHKGKEQAHSPPVPSTNGESDGVNVPQQVLVAAVQDVHDHFDNEIAQLGNNYRHRQHIQAENTYDNPGASGSGSSHATPATITSNIIKIPQNRTGTKVVDIRRKCGMEGLEHENDWNDINTSIRDQMLRFGFEWEHSWKQQDPSQLGLLYAAINERCPILKQFRNSWATKFIVQEKFNNRKGYKARNRRKRGLEPTAGSYSQCSLKQIKQSPSPPLPPPTGQPDLPVPVPTGSSRASPFSQGTTPSGRKRPLPKLRQVSDPPGPNSSNAGASMFSVVSTPQSSGRSHTERRAGALSLRAPIESTTELPQNVYTTRSVAASSASEVSNTSPSRAPASMIELEPGAALVLGSSSRYPARERRLSAVAAANQTAAAITAQKKKQRQAALKSSSTSRDMLPKRRTNPAPAQSKKVGAKALAKGKGKAKVVEDNTSSSDKNGGNDSGSDGSHSESSDIDDGMHASTDDEESNEEE</sequence>
<protein>
    <submittedName>
        <fullName evidence="2">Uncharacterized protein</fullName>
    </submittedName>
</protein>
<dbReference type="AlphaFoldDB" id="M5CE12"/>
<feature type="region of interest" description="Disordered" evidence="1">
    <location>
        <begin position="115"/>
        <end position="135"/>
    </location>
</feature>
<feature type="compositionally biased region" description="Polar residues" evidence="1">
    <location>
        <begin position="251"/>
        <end position="262"/>
    </location>
</feature>
<feature type="compositionally biased region" description="Basic residues" evidence="1">
    <location>
        <begin position="36"/>
        <end position="55"/>
    </location>
</feature>
<feature type="region of interest" description="Disordered" evidence="1">
    <location>
        <begin position="1"/>
        <end position="76"/>
    </location>
</feature>
<feature type="compositionally biased region" description="Polar residues" evidence="1">
    <location>
        <begin position="125"/>
        <end position="135"/>
    </location>
</feature>
<gene>
    <name evidence="2" type="ORF">BN14_11566</name>
</gene>
<organism evidence="2 3">
    <name type="scientific">Thanatephorus cucumeris (strain AG1-IB / isolate 7/3/14)</name>
    <name type="common">Lettuce bottom rot fungus</name>
    <name type="synonym">Rhizoctonia solani</name>
    <dbReference type="NCBI Taxonomy" id="1108050"/>
    <lineage>
        <taxon>Eukaryota</taxon>
        <taxon>Fungi</taxon>
        <taxon>Dikarya</taxon>
        <taxon>Basidiomycota</taxon>
        <taxon>Agaricomycotina</taxon>
        <taxon>Agaricomycetes</taxon>
        <taxon>Cantharellales</taxon>
        <taxon>Ceratobasidiaceae</taxon>
        <taxon>Rhizoctonia</taxon>
        <taxon>Rhizoctonia solani AG-1</taxon>
    </lineage>
</organism>
<feature type="compositionally biased region" description="Polar residues" evidence="1">
    <location>
        <begin position="284"/>
        <end position="299"/>
    </location>
</feature>
<dbReference type="EMBL" id="CAOJ01017127">
    <property type="protein sequence ID" value="CCO37410.1"/>
    <property type="molecule type" value="Genomic_DNA"/>
</dbReference>
<evidence type="ECO:0000256" key="1">
    <source>
        <dbReference type="SAM" id="MobiDB-lite"/>
    </source>
</evidence>
<feature type="compositionally biased region" description="Low complexity" evidence="1">
    <location>
        <begin position="364"/>
        <end position="384"/>
    </location>
</feature>
<feature type="region of interest" description="Disordered" evidence="1">
    <location>
        <begin position="421"/>
        <end position="523"/>
    </location>
</feature>
<proteinExistence type="predicted"/>
<feature type="compositionally biased region" description="Low complexity" evidence="1">
    <location>
        <begin position="481"/>
        <end position="498"/>
    </location>
</feature>
<comment type="caution">
    <text evidence="2">The sequence shown here is derived from an EMBL/GenBank/DDBJ whole genome shotgun (WGS) entry which is preliminary data.</text>
</comment>
<reference evidence="2 3" key="1">
    <citation type="journal article" date="2013" name="J. Biotechnol.">
        <title>Establishment and interpretation of the genome sequence of the phytopathogenic fungus Rhizoctonia solani AG1-IB isolate 7/3/14.</title>
        <authorList>
            <person name="Wibberg D.W."/>
            <person name="Jelonek L.J."/>
            <person name="Rupp O.R."/>
            <person name="Hennig M.H."/>
            <person name="Eikmeyer F.E."/>
            <person name="Goesmann A.G."/>
            <person name="Hartmann A.H."/>
            <person name="Borriss R.B."/>
            <person name="Grosch R.G."/>
            <person name="Puehler A.P."/>
            <person name="Schlueter A.S."/>
        </authorList>
    </citation>
    <scope>NUCLEOTIDE SEQUENCE [LARGE SCALE GENOMIC DNA]</scope>
    <source>
        <strain evidence="3">AG1-IB / isolate 7/3/14</strain>
    </source>
</reference>
<accession>M5CE12</accession>
<evidence type="ECO:0000313" key="3">
    <source>
        <dbReference type="Proteomes" id="UP000012065"/>
    </source>
</evidence>
<feature type="compositionally biased region" description="Low complexity" evidence="1">
    <location>
        <begin position="1"/>
        <end position="10"/>
    </location>
</feature>